<dbReference type="RefSeq" id="XP_001020609.2">
    <property type="nucleotide sequence ID" value="XM_001020609.2"/>
</dbReference>
<dbReference type="InterPro" id="IPR012295">
    <property type="entry name" value="TBP_dom_sf"/>
</dbReference>
<dbReference type="SUPFAM" id="SSF48371">
    <property type="entry name" value="ARM repeat"/>
    <property type="match status" value="1"/>
</dbReference>
<dbReference type="PIRSF" id="PIRSF002291">
    <property type="entry name" value="AP_complex_beta"/>
    <property type="match status" value="1"/>
</dbReference>
<accession>I7MFM9</accession>
<dbReference type="GeneID" id="7839453"/>
<evidence type="ECO:0000256" key="5">
    <source>
        <dbReference type="ARBA" id="ARBA00023136"/>
    </source>
</evidence>
<dbReference type="GO" id="GO:0030276">
    <property type="term" value="F:clathrin binding"/>
    <property type="evidence" value="ECO:0007669"/>
    <property type="project" value="InterPro"/>
</dbReference>
<feature type="compositionally biased region" description="Basic and acidic residues" evidence="7">
    <location>
        <begin position="609"/>
        <end position="638"/>
    </location>
</feature>
<keyword evidence="4 6" id="KW-0653">Protein transport</keyword>
<protein>
    <recommendedName>
        <fullName evidence="6">AP complex subunit beta</fullName>
    </recommendedName>
</protein>
<evidence type="ECO:0000256" key="7">
    <source>
        <dbReference type="SAM" id="MobiDB-lite"/>
    </source>
</evidence>
<evidence type="ECO:0000256" key="3">
    <source>
        <dbReference type="ARBA" id="ARBA00022448"/>
    </source>
</evidence>
<dbReference type="GO" id="GO:0012505">
    <property type="term" value="C:endomembrane system"/>
    <property type="evidence" value="ECO:0007669"/>
    <property type="project" value="UniProtKB-SubCell"/>
</dbReference>
<dbReference type="AlphaFoldDB" id="I7MFM9"/>
<evidence type="ECO:0000256" key="4">
    <source>
        <dbReference type="ARBA" id="ARBA00022927"/>
    </source>
</evidence>
<proteinExistence type="inferred from homology"/>
<dbReference type="OrthoDB" id="10254310at2759"/>
<comment type="similarity">
    <text evidence="2 6">Belongs to the adaptor complexes large subunit family.</text>
</comment>
<dbReference type="SUPFAM" id="SSF55711">
    <property type="entry name" value="Subdomain of clathrin and coatomer appendage domain"/>
    <property type="match status" value="1"/>
</dbReference>
<name>I7MFM9_TETTS</name>
<dbReference type="Gene3D" id="3.30.310.10">
    <property type="entry name" value="TATA-Binding Protein"/>
    <property type="match status" value="1"/>
</dbReference>
<evidence type="ECO:0000256" key="2">
    <source>
        <dbReference type="ARBA" id="ARBA00006613"/>
    </source>
</evidence>
<dbReference type="InterPro" id="IPR016024">
    <property type="entry name" value="ARM-type_fold"/>
</dbReference>
<dbReference type="InterPro" id="IPR011989">
    <property type="entry name" value="ARM-like"/>
</dbReference>
<dbReference type="InterPro" id="IPR013041">
    <property type="entry name" value="Clathrin_app_Ig-like_sf"/>
</dbReference>
<evidence type="ECO:0000313" key="9">
    <source>
        <dbReference type="EMBL" id="EAS00364.2"/>
    </source>
</evidence>
<keyword evidence="10" id="KW-1185">Reference proteome</keyword>
<dbReference type="InParanoid" id="I7MFM9"/>
<sequence>MAQYFQSSNKRGELFELTEDLNSNSYEKKKEAVKKVIAHMTIGKDVSPLFQPVIKCLEFPQLELKKLVYLYIINYSKTKPDDAIMVVSQFDKDIKNKQNPILRALAVRTMGCVRVPSINQYLAEPLKEALVDPEPYVRMTAALCIPKVYEVSPDIIENHNLIQSLQNMLTNEANAKVLANVLIALNEMSYYRGKNLITITQKVLQKMLTAVNECHEWGQVVVMDYLVNYIPENSKEAEMIVERVLPRLSLINPAVVFSAIKVVIKFMDYITSVDIVKNLSAKISQNLISLISWQQPQIQYVVLKCVPHILQKRPGIMEKNIKVFFCNINEPYYIKNEKLDILAKICDNKNYESVLNEIKEYVNEPDPDFVRRSISSLSTIAIKFERAVDKTIEILVEQMKQIRETYRTTEPYVQEIIIAMQKIYRKYPSKIKHEKSLEVLINIVDLATEEQAKAAASWIIGEYAEFIPKVVELINTRISEFLQEQRGVQLEILTAAIKILLKYPDEGQHFIQNLLEQASYKTENPDVRDRAFIYWRMLSIDTEKVKDTVICKMPSIQEDNYSNDTEFTDKMIDSLGLICAVYSKTVDEMFPRRRRVPTKDANASQNQKSPEKSKIEDKKDDSKVEKADVVVEDKKEKVTQPQTQVVNPPAPVQQPQPANLNLLELLDDAPTPVQPVTVQKQPEVKPANNVGTDLLDMLDDHVVPAYQPTQAVSNQPVVQNNNDFDLFDSPSKPQVAPIQSQINYINVINSTTPGKTGKSGLQLDACLVYENNQIVLKLRINNRSTLLINEFLLQISPNYFGLKINEQPVVNIYQNATVEVQTTLSFTGKQDPTKLPPNPYQLMMAVRNQIDTFFFDLPANIVHLLSLDGRVTQDDFKTIWKSIPDTTHREQSVAFIQPQYFQIESLKQKLNDNRIFYIAAKNKNSYYSAKINNTVVLLEVIVPSNTNPQGATVGARSQDQNVLQPLINGVLEILQK</sequence>
<dbReference type="GO" id="GO:0016192">
    <property type="term" value="P:vesicle-mediated transport"/>
    <property type="evidence" value="ECO:0007669"/>
    <property type="project" value="InterPro"/>
</dbReference>
<dbReference type="SUPFAM" id="SSF49348">
    <property type="entry name" value="Clathrin adaptor appendage domain"/>
    <property type="match status" value="1"/>
</dbReference>
<dbReference type="Pfam" id="PF09066">
    <property type="entry name" value="B2-adapt-app_C"/>
    <property type="match status" value="1"/>
</dbReference>
<dbReference type="EMBL" id="GG662621">
    <property type="protein sequence ID" value="EAS00364.2"/>
    <property type="molecule type" value="Genomic_DNA"/>
</dbReference>
<feature type="domain" description="Beta-adaptin appendage C-terminal subdomain" evidence="8">
    <location>
        <begin position="865"/>
        <end position="975"/>
    </location>
</feature>
<dbReference type="InterPro" id="IPR009028">
    <property type="entry name" value="Coatomer/calthrin_app_sub_C"/>
</dbReference>
<dbReference type="InterPro" id="IPR002553">
    <property type="entry name" value="Clathrin/coatomer_adapt-like_N"/>
</dbReference>
<keyword evidence="5 6" id="KW-0472">Membrane</keyword>
<dbReference type="Gene3D" id="2.60.40.1150">
    <property type="match status" value="1"/>
</dbReference>
<gene>
    <name evidence="9" type="ORF">TTHERM_00219370</name>
</gene>
<dbReference type="Pfam" id="PF01602">
    <property type="entry name" value="Adaptin_N"/>
    <property type="match status" value="1"/>
</dbReference>
<dbReference type="Proteomes" id="UP000009168">
    <property type="component" value="Unassembled WGS sequence"/>
</dbReference>
<dbReference type="PANTHER" id="PTHR11134">
    <property type="entry name" value="ADAPTOR COMPLEX SUBUNIT BETA FAMILY MEMBER"/>
    <property type="match status" value="1"/>
</dbReference>
<evidence type="ECO:0000259" key="8">
    <source>
        <dbReference type="SMART" id="SM01020"/>
    </source>
</evidence>
<dbReference type="InterPro" id="IPR026739">
    <property type="entry name" value="AP_beta"/>
</dbReference>
<dbReference type="SMART" id="SM01020">
    <property type="entry name" value="B2-adapt-app_C"/>
    <property type="match status" value="1"/>
</dbReference>
<evidence type="ECO:0000256" key="1">
    <source>
        <dbReference type="ARBA" id="ARBA00004308"/>
    </source>
</evidence>
<dbReference type="InterPro" id="IPR015151">
    <property type="entry name" value="B-adaptin_app_sub_C"/>
</dbReference>
<evidence type="ECO:0000313" key="10">
    <source>
        <dbReference type="Proteomes" id="UP000009168"/>
    </source>
</evidence>
<dbReference type="STRING" id="312017.I7MFM9"/>
<dbReference type="KEGG" id="tet:TTHERM_00219370"/>
<comment type="subcellular location">
    <subcellularLocation>
        <location evidence="1">Endomembrane system</location>
    </subcellularLocation>
</comment>
<evidence type="ECO:0000256" key="6">
    <source>
        <dbReference type="PIRNR" id="PIRNR002291"/>
    </source>
</evidence>
<reference evidence="10" key="1">
    <citation type="journal article" date="2006" name="PLoS Biol.">
        <title>Macronuclear genome sequence of the ciliate Tetrahymena thermophila, a model eukaryote.</title>
        <authorList>
            <person name="Eisen J.A."/>
            <person name="Coyne R.S."/>
            <person name="Wu M."/>
            <person name="Wu D."/>
            <person name="Thiagarajan M."/>
            <person name="Wortman J.R."/>
            <person name="Badger J.H."/>
            <person name="Ren Q."/>
            <person name="Amedeo P."/>
            <person name="Jones K.M."/>
            <person name="Tallon L.J."/>
            <person name="Delcher A.L."/>
            <person name="Salzberg S.L."/>
            <person name="Silva J.C."/>
            <person name="Haas B.J."/>
            <person name="Majoros W.H."/>
            <person name="Farzad M."/>
            <person name="Carlton J.M."/>
            <person name="Smith R.K. Jr."/>
            <person name="Garg J."/>
            <person name="Pearlman R.E."/>
            <person name="Karrer K.M."/>
            <person name="Sun L."/>
            <person name="Manning G."/>
            <person name="Elde N.C."/>
            <person name="Turkewitz A.P."/>
            <person name="Asai D.J."/>
            <person name="Wilkes D.E."/>
            <person name="Wang Y."/>
            <person name="Cai H."/>
            <person name="Collins K."/>
            <person name="Stewart B.A."/>
            <person name="Lee S.R."/>
            <person name="Wilamowska K."/>
            <person name="Weinberg Z."/>
            <person name="Ruzzo W.L."/>
            <person name="Wloga D."/>
            <person name="Gaertig J."/>
            <person name="Frankel J."/>
            <person name="Tsao C.-C."/>
            <person name="Gorovsky M.A."/>
            <person name="Keeling P.J."/>
            <person name="Waller R.F."/>
            <person name="Patron N.J."/>
            <person name="Cherry J.M."/>
            <person name="Stover N.A."/>
            <person name="Krieger C.J."/>
            <person name="del Toro C."/>
            <person name="Ryder H.F."/>
            <person name="Williamson S.C."/>
            <person name="Barbeau R.A."/>
            <person name="Hamilton E.P."/>
            <person name="Orias E."/>
        </authorList>
    </citation>
    <scope>NUCLEOTIDE SEQUENCE [LARGE SCALE GENOMIC DNA]</scope>
    <source>
        <strain evidence="10">SB210</strain>
    </source>
</reference>
<keyword evidence="3 6" id="KW-0813">Transport</keyword>
<dbReference type="InterPro" id="IPR013037">
    <property type="entry name" value="Clathrin_b-adaptin_app_Ig-like"/>
</dbReference>
<dbReference type="GO" id="GO:0006886">
    <property type="term" value="P:intracellular protein transport"/>
    <property type="evidence" value="ECO:0007669"/>
    <property type="project" value="InterPro"/>
</dbReference>
<dbReference type="Gene3D" id="1.25.10.10">
    <property type="entry name" value="Leucine-rich Repeat Variant"/>
    <property type="match status" value="1"/>
</dbReference>
<dbReference type="InterPro" id="IPR016342">
    <property type="entry name" value="AP_complex_bsu_1_2_4"/>
</dbReference>
<dbReference type="GO" id="GO:0030131">
    <property type="term" value="C:clathrin adaptor complex"/>
    <property type="evidence" value="ECO:0007669"/>
    <property type="project" value="InterPro"/>
</dbReference>
<dbReference type="eggNOG" id="KOG1061">
    <property type="taxonomic scope" value="Eukaryota"/>
</dbReference>
<organism evidence="9 10">
    <name type="scientific">Tetrahymena thermophila (strain SB210)</name>
    <dbReference type="NCBI Taxonomy" id="312017"/>
    <lineage>
        <taxon>Eukaryota</taxon>
        <taxon>Sar</taxon>
        <taxon>Alveolata</taxon>
        <taxon>Ciliophora</taxon>
        <taxon>Intramacronucleata</taxon>
        <taxon>Oligohymenophorea</taxon>
        <taxon>Hymenostomatida</taxon>
        <taxon>Tetrahymenina</taxon>
        <taxon>Tetrahymenidae</taxon>
        <taxon>Tetrahymena</taxon>
    </lineage>
</organism>
<feature type="region of interest" description="Disordered" evidence="7">
    <location>
        <begin position="592"/>
        <end position="655"/>
    </location>
</feature>